<dbReference type="SUPFAM" id="SSF55961">
    <property type="entry name" value="Bet v1-like"/>
    <property type="match status" value="1"/>
</dbReference>
<proteinExistence type="predicted"/>
<gene>
    <name evidence="1" type="ORF">DFJ64_1586</name>
</gene>
<organism evidence="1 2">
    <name type="scientific">Thermasporomyces composti</name>
    <dbReference type="NCBI Taxonomy" id="696763"/>
    <lineage>
        <taxon>Bacteria</taxon>
        <taxon>Bacillati</taxon>
        <taxon>Actinomycetota</taxon>
        <taxon>Actinomycetes</taxon>
        <taxon>Propionibacteriales</taxon>
        <taxon>Nocardioidaceae</taxon>
        <taxon>Thermasporomyces</taxon>
    </lineage>
</organism>
<accession>A0A3D9V489</accession>
<dbReference type="EMBL" id="QTUC01000001">
    <property type="protein sequence ID" value="REF36186.1"/>
    <property type="molecule type" value="Genomic_DNA"/>
</dbReference>
<evidence type="ECO:0000313" key="2">
    <source>
        <dbReference type="Proteomes" id="UP000256485"/>
    </source>
</evidence>
<dbReference type="InterPro" id="IPR023393">
    <property type="entry name" value="START-like_dom_sf"/>
</dbReference>
<dbReference type="Pfam" id="PF10604">
    <property type="entry name" value="Polyketide_cyc2"/>
    <property type="match status" value="1"/>
</dbReference>
<dbReference type="Gene3D" id="3.30.530.20">
    <property type="match status" value="1"/>
</dbReference>
<sequence>MSDRYGTGVRIRTSRTIRAKASEVWARLVDWEAQGQWMPGTTVRVLPGPRHGRGTRLEAVTGLGPFRVVDPMEVVVWEPPTRCVIRHDGAVLRGTGTFTIEPLGPDRCRLTWQEELTALGRLPAVVGRVAARAATPFFTLALRRLSGSAQEGPGAENRVPLRRCRRTVVFVDGLGVSYADHLTTTDLELLARTSGGRVAVDDLRRDPTAIPRLLSDPAVFEAVFGTRVTASGQLLDVSPFLVFALVVHRSADELSSMNYVLERTAPRQTVPVFDAPQLVDFLSSPARRFLLAELLASFTRVASGRYRVRTGRGWRWRRFSELDPVRLAGLLEAVSDAERPGIYRRLGDVALFLSGVFPEYVQQHALGPIDASRLLRLSGVGPGEERERMVTMPAVELFEHLGARWYRRAYELAPFRTVHLDVVADVADRFRQARRVLNHITDRYLFPILKEPGGPAGSPR</sequence>
<dbReference type="InterPro" id="IPR019587">
    <property type="entry name" value="Polyketide_cyclase/dehydratase"/>
</dbReference>
<dbReference type="AlphaFoldDB" id="A0A3D9V489"/>
<dbReference type="Proteomes" id="UP000256485">
    <property type="component" value="Unassembled WGS sequence"/>
</dbReference>
<comment type="caution">
    <text evidence="1">The sequence shown here is derived from an EMBL/GenBank/DDBJ whole genome shotgun (WGS) entry which is preliminary data.</text>
</comment>
<protein>
    <submittedName>
        <fullName evidence="1">Polyketide cyclase/dehydrase/lipid transport protein</fullName>
    </submittedName>
</protein>
<reference evidence="1 2" key="1">
    <citation type="submission" date="2018-08" db="EMBL/GenBank/DDBJ databases">
        <title>Sequencing the genomes of 1000 actinobacteria strains.</title>
        <authorList>
            <person name="Klenk H.-P."/>
        </authorList>
    </citation>
    <scope>NUCLEOTIDE SEQUENCE [LARGE SCALE GENOMIC DNA]</scope>
    <source>
        <strain evidence="1 2">DSM 22891</strain>
    </source>
</reference>
<keyword evidence="2" id="KW-1185">Reference proteome</keyword>
<name>A0A3D9V489_THECX</name>
<evidence type="ECO:0000313" key="1">
    <source>
        <dbReference type="EMBL" id="REF36186.1"/>
    </source>
</evidence>